<dbReference type="RefSeq" id="WP_181569123.1">
    <property type="nucleotide sequence ID" value="NZ_CP059322.2"/>
</dbReference>
<dbReference type="KEGG" id="mfeu:H1D33_25595"/>
<dbReference type="InterPro" id="IPR050984">
    <property type="entry name" value="Gfo/Idh/MocA_domain"/>
</dbReference>
<dbReference type="Gene3D" id="3.40.50.720">
    <property type="entry name" value="NAD(P)-binding Rossmann-like Domain"/>
    <property type="match status" value="1"/>
</dbReference>
<dbReference type="EMBL" id="CP059322">
    <property type="protein sequence ID" value="QLQ36608.1"/>
    <property type="molecule type" value="Genomic_DNA"/>
</dbReference>
<dbReference type="InterPro" id="IPR000683">
    <property type="entry name" value="Gfo/Idh/MocA-like_OxRdtase_N"/>
</dbReference>
<gene>
    <name evidence="5" type="ORF">H1D33_25595</name>
</gene>
<sequence length="327" mass="34452">MTDAIRIGLIGCSSIAARRFVPALAGSTARLTAVAARDPARAAAFAARFGAAATTGYRELLARDDVDAVYVSVPTGRHAAETTAALAAGRHVLVEKPLAVDAAEGAAVLAAARRAGRVVMENRMFVHHGQHRVAAELLADGAIGDLRVLGAAMAVPPLPAGDIRHRSDLGGGALLDVGYYPAHAALLHLRAPLEVVGATRRTDPRYDVEVGGAALLRDAAGVDAHLTYGFTHAYRSRYELWGERGRLVLERAFTPAAGWQPVLRLHRQDRVELRTLPAEDHFRGALDAFLAAVRGDAESAAHGARTLAGLALLDAIRAAGRRAGPQR</sequence>
<evidence type="ECO:0000313" key="5">
    <source>
        <dbReference type="EMBL" id="QLQ36608.1"/>
    </source>
</evidence>
<comment type="similarity">
    <text evidence="1">Belongs to the Gfo/Idh/MocA family.</text>
</comment>
<organism evidence="5 6">
    <name type="scientific">Micromonospora robiginosa</name>
    <dbReference type="NCBI Taxonomy" id="2749844"/>
    <lineage>
        <taxon>Bacteria</taxon>
        <taxon>Bacillati</taxon>
        <taxon>Actinomycetota</taxon>
        <taxon>Actinomycetes</taxon>
        <taxon>Micromonosporales</taxon>
        <taxon>Micromonosporaceae</taxon>
        <taxon>Micromonospora</taxon>
    </lineage>
</organism>
<dbReference type="GO" id="GO:0016491">
    <property type="term" value="F:oxidoreductase activity"/>
    <property type="evidence" value="ECO:0007669"/>
    <property type="project" value="UniProtKB-KW"/>
</dbReference>
<dbReference type="InterPro" id="IPR055170">
    <property type="entry name" value="GFO_IDH_MocA-like_dom"/>
</dbReference>
<reference evidence="6" key="1">
    <citation type="submission" date="2020-07" db="EMBL/GenBank/DDBJ databases">
        <title>A new Micromonospora strain with potent antibiotic activity isolated from the microbiome of a mid-Atlantic deep-sea sponge.</title>
        <authorList>
            <person name="Back C.R."/>
            <person name="Stennett H.L."/>
            <person name="Williams S.E."/>
            <person name="Wang L."/>
            <person name="Ojeda Gomez J."/>
            <person name="Abdulle O.M."/>
            <person name="Duffy T."/>
            <person name="Hendry K.R."/>
            <person name="Powell D."/>
            <person name="Stach J.E."/>
            <person name="Essex-Lopresti A.E."/>
            <person name="Willis C.L."/>
            <person name="Curnow P."/>
            <person name="Race P.R."/>
        </authorList>
    </citation>
    <scope>NUCLEOTIDE SEQUENCE [LARGE SCALE GENOMIC DNA]</scope>
    <source>
        <strain evidence="6">28ISP2-46</strain>
    </source>
</reference>
<dbReference type="Pfam" id="PF01408">
    <property type="entry name" value="GFO_IDH_MocA"/>
    <property type="match status" value="1"/>
</dbReference>
<feature type="domain" description="Gfo/Idh/MocA-like oxidoreductase N-terminal" evidence="3">
    <location>
        <begin position="5"/>
        <end position="122"/>
    </location>
</feature>
<evidence type="ECO:0000259" key="3">
    <source>
        <dbReference type="Pfam" id="PF01408"/>
    </source>
</evidence>
<dbReference type="AlphaFoldDB" id="A0A7L6B3Q1"/>
<dbReference type="InterPro" id="IPR036291">
    <property type="entry name" value="NAD(P)-bd_dom_sf"/>
</dbReference>
<proteinExistence type="inferred from homology"/>
<dbReference type="SUPFAM" id="SSF55347">
    <property type="entry name" value="Glyceraldehyde-3-phosphate dehydrogenase-like, C-terminal domain"/>
    <property type="match status" value="1"/>
</dbReference>
<dbReference type="Pfam" id="PF22725">
    <property type="entry name" value="GFO_IDH_MocA_C3"/>
    <property type="match status" value="1"/>
</dbReference>
<evidence type="ECO:0000256" key="2">
    <source>
        <dbReference type="ARBA" id="ARBA00023002"/>
    </source>
</evidence>
<evidence type="ECO:0000313" key="6">
    <source>
        <dbReference type="Proteomes" id="UP000510844"/>
    </source>
</evidence>
<accession>A0A7L6B3Q1</accession>
<dbReference type="PANTHER" id="PTHR22604:SF105">
    <property type="entry name" value="TRANS-1,2-DIHYDROBENZENE-1,2-DIOL DEHYDROGENASE"/>
    <property type="match status" value="1"/>
</dbReference>
<protein>
    <submittedName>
        <fullName evidence="5">Gfo/Idh/MocA family oxidoreductase</fullName>
    </submittedName>
</protein>
<dbReference type="Proteomes" id="UP000510844">
    <property type="component" value="Chromosome"/>
</dbReference>
<keyword evidence="6" id="KW-1185">Reference proteome</keyword>
<dbReference type="SUPFAM" id="SSF51735">
    <property type="entry name" value="NAD(P)-binding Rossmann-fold domains"/>
    <property type="match status" value="1"/>
</dbReference>
<name>A0A7L6B3Q1_9ACTN</name>
<keyword evidence="2" id="KW-0560">Oxidoreductase</keyword>
<dbReference type="Gene3D" id="3.30.360.10">
    <property type="entry name" value="Dihydrodipicolinate Reductase, domain 2"/>
    <property type="match status" value="1"/>
</dbReference>
<dbReference type="PANTHER" id="PTHR22604">
    <property type="entry name" value="OXIDOREDUCTASES"/>
    <property type="match status" value="1"/>
</dbReference>
<evidence type="ECO:0000259" key="4">
    <source>
        <dbReference type="Pfam" id="PF22725"/>
    </source>
</evidence>
<evidence type="ECO:0000256" key="1">
    <source>
        <dbReference type="ARBA" id="ARBA00010928"/>
    </source>
</evidence>
<feature type="domain" description="GFO/IDH/MocA-like oxidoreductase" evidence="4">
    <location>
        <begin position="132"/>
        <end position="247"/>
    </location>
</feature>
<reference evidence="5 6" key="2">
    <citation type="journal article" date="2021" name="Mar. Drugs">
        <title>A New Micromonospora Strain with Antibiotic Activity Isolated from the Microbiome of a Mid-Atlantic Deep-Sea Sponge.</title>
        <authorList>
            <person name="Back C.R."/>
            <person name="Stennett H.L."/>
            <person name="Williams S.E."/>
            <person name="Wang L."/>
            <person name="Ojeda Gomez J."/>
            <person name="Abdulle O.M."/>
            <person name="Duffy T."/>
            <person name="Neal C."/>
            <person name="Mantell J."/>
            <person name="Jepson M.A."/>
            <person name="Hendry K.R."/>
            <person name="Powell D."/>
            <person name="Stach J.E.M."/>
            <person name="Essex-Lopresti A.E."/>
            <person name="Willis C.L."/>
            <person name="Curnow P."/>
            <person name="Race P.R."/>
        </authorList>
    </citation>
    <scope>NUCLEOTIDE SEQUENCE [LARGE SCALE GENOMIC DNA]</scope>
    <source>
        <strain evidence="5 6">28ISP2-46</strain>
    </source>
</reference>
<dbReference type="GO" id="GO:0000166">
    <property type="term" value="F:nucleotide binding"/>
    <property type="evidence" value="ECO:0007669"/>
    <property type="project" value="InterPro"/>
</dbReference>